<dbReference type="GO" id="GO:0005737">
    <property type="term" value="C:cytoplasm"/>
    <property type="evidence" value="ECO:0007669"/>
    <property type="project" value="TreeGrafter"/>
</dbReference>
<comment type="caution">
    <text evidence="5">The sequence shown here is derived from an EMBL/GenBank/DDBJ whole genome shotgun (WGS) entry which is preliminary data.</text>
</comment>
<keyword evidence="2" id="KW-0694">RNA-binding</keyword>
<evidence type="ECO:0000256" key="3">
    <source>
        <dbReference type="SAM" id="MobiDB-lite"/>
    </source>
</evidence>
<feature type="domain" description="K Homology" evidence="4">
    <location>
        <begin position="744"/>
        <end position="821"/>
    </location>
</feature>
<evidence type="ECO:0000256" key="1">
    <source>
        <dbReference type="ARBA" id="ARBA00022737"/>
    </source>
</evidence>
<evidence type="ECO:0000256" key="2">
    <source>
        <dbReference type="PROSITE-ProRule" id="PRU00117"/>
    </source>
</evidence>
<dbReference type="EMBL" id="JAEMWZ010000406">
    <property type="protein sequence ID" value="KAG7119256.1"/>
    <property type="molecule type" value="Genomic_DNA"/>
</dbReference>
<feature type="domain" description="K Homology" evidence="4">
    <location>
        <begin position="605"/>
        <end position="668"/>
    </location>
</feature>
<evidence type="ECO:0000313" key="5">
    <source>
        <dbReference type="EMBL" id="KAG7119256.1"/>
    </source>
</evidence>
<feature type="region of interest" description="Disordered" evidence="3">
    <location>
        <begin position="227"/>
        <end position="246"/>
    </location>
</feature>
<dbReference type="PANTHER" id="PTHR10627:SF31">
    <property type="entry name" value="DODECA-SATELLITE-BINDING PROTEIN 1, ISOFORM A"/>
    <property type="match status" value="1"/>
</dbReference>
<dbReference type="OrthoDB" id="10027144at2759"/>
<keyword evidence="1" id="KW-0677">Repeat</keyword>
<gene>
    <name evidence="5" type="ORF">HYQ45_015176</name>
</gene>
<dbReference type="Pfam" id="PF00013">
    <property type="entry name" value="KH_1"/>
    <property type="match status" value="3"/>
</dbReference>
<feature type="domain" description="K Homology" evidence="4">
    <location>
        <begin position="672"/>
        <end position="740"/>
    </location>
</feature>
<dbReference type="InterPro" id="IPR004087">
    <property type="entry name" value="KH_dom"/>
</dbReference>
<proteinExistence type="predicted"/>
<evidence type="ECO:0000313" key="6">
    <source>
        <dbReference type="Proteomes" id="UP000689129"/>
    </source>
</evidence>
<protein>
    <submittedName>
        <fullName evidence="5">Vigilin 1 like protein</fullName>
    </submittedName>
</protein>
<dbReference type="PANTHER" id="PTHR10627">
    <property type="entry name" value="SCP160"/>
    <property type="match status" value="1"/>
</dbReference>
<accession>A0A8I3AHU9</accession>
<dbReference type="InterPro" id="IPR004088">
    <property type="entry name" value="KH_dom_type_1"/>
</dbReference>
<dbReference type="InterPro" id="IPR054548">
    <property type="entry name" value="SCP160-like_KH"/>
</dbReference>
<sequence length="857" mass="93173">MASSSSDINTGELSAAQKLMNQHADVPHHVEIEEVPDEDLPLKAAEKPKETQRPNQRLDTQSHDLFPELGAGKGKGSANVAPIWGAKNTNGRSASPANGISRTSTPGSGTGTPRGGAPLLNIPGRNVENLVLEPQYILPRGQLRRPIPDIIKDINRKSRANITMSTSSNGRLKFEATGQQDVAQQALKDLVQQIGTTQTIKVPIPQSARAHIIGRQGSTIKALQQKSGARIQMPKQDENVPQDDDDDDAVIDVIVEGNAVSAAAARNEILKIVGDRGASATTKLRDIPAQFYPFIAGPNNSLLAPFETDGVQIRVPPYQAWASEPLPAVPNPGQRPTFVPASRDNHISLAGDRASSSSLDISRFHKNAPGGGAQHARNVTRFLRHRGLLAQLEEAHNFHANTPRASDGGALPWELYARDGKNALKAQSSISSLVNAFPPSRLSAIPVDPFFHAYLRKDVTPRMTQSHGVHVILPGAEDSDGPVLLVFEGPSATESKPEIKPGAPSADEIKAFQQGIEEASKHILDIINKQENITAASVDVPHKFHERLRRFIKKEQAQRAADQIPVRVSSTGTTVTVRGPASAVTSFETKIKEFVEQEKQDDKERGFTMDFDFPQKFANHLIGKGGSNINELRERFDVEIQVNEGKVELKGPKAKAEAAKAHILSQGKAWADEATHIIKVDPKFHKDLIGSQGSVINRLQTNDAGKPKRHQEPDETAEIQIRGPKAAVAAAKKAIEEKRAIFEDTVVKTLEVDKKFHRDLIGPGGSILRDIVVKAGGSDDRRELARTIQFPKQDAEANTVKVEGRTDVVDKICARILEIVSEKENQVTEILEVPTDKHRTLIGRGGETKHKATARLA</sequence>
<dbReference type="AlphaFoldDB" id="A0A8I3AHU9"/>
<feature type="compositionally biased region" description="Polar residues" evidence="3">
    <location>
        <begin position="1"/>
        <end position="12"/>
    </location>
</feature>
<reference evidence="5" key="1">
    <citation type="journal article" date="2021" name="Mol. Plant Pathol.">
        <title>A 20-kb lineage-specific genomic region tames virulence in pathogenic amphidiploid Verticillium longisporum.</title>
        <authorList>
            <person name="Harting R."/>
            <person name="Starke J."/>
            <person name="Kusch H."/>
            <person name="Poggeler S."/>
            <person name="Maurus I."/>
            <person name="Schluter R."/>
            <person name="Landesfeind M."/>
            <person name="Bulla I."/>
            <person name="Nowrousian M."/>
            <person name="de Jonge R."/>
            <person name="Stahlhut G."/>
            <person name="Hoff K.J."/>
            <person name="Asshauer K.P."/>
            <person name="Thurmer A."/>
            <person name="Stanke M."/>
            <person name="Daniel R."/>
            <person name="Morgenstern B."/>
            <person name="Thomma B.P.H.J."/>
            <person name="Kronstad J.W."/>
            <person name="Braus-Stromeyer S.A."/>
            <person name="Braus G.H."/>
        </authorList>
    </citation>
    <scope>NUCLEOTIDE SEQUENCE</scope>
    <source>
        <strain evidence="5">Vl32</strain>
    </source>
</reference>
<evidence type="ECO:0000259" key="4">
    <source>
        <dbReference type="SMART" id="SM00322"/>
    </source>
</evidence>
<name>A0A8I3AHU9_VERLO</name>
<feature type="domain" description="K Homology" evidence="4">
    <location>
        <begin position="196"/>
        <end position="274"/>
    </location>
</feature>
<dbReference type="Proteomes" id="UP000689129">
    <property type="component" value="Unassembled WGS sequence"/>
</dbReference>
<dbReference type="SMART" id="SM00322">
    <property type="entry name" value="KH"/>
    <property type="match status" value="4"/>
</dbReference>
<dbReference type="CDD" id="cd22450">
    <property type="entry name" value="KH-I_ScSCP160_rpt5"/>
    <property type="match status" value="1"/>
</dbReference>
<dbReference type="GO" id="GO:0003729">
    <property type="term" value="F:mRNA binding"/>
    <property type="evidence" value="ECO:0007669"/>
    <property type="project" value="TreeGrafter"/>
</dbReference>
<feature type="compositionally biased region" description="Basic and acidic residues" evidence="3">
    <location>
        <begin position="40"/>
        <end position="52"/>
    </location>
</feature>
<organism evidence="5 6">
    <name type="scientific">Verticillium longisporum</name>
    <name type="common">Verticillium dahliae var. longisporum</name>
    <dbReference type="NCBI Taxonomy" id="100787"/>
    <lineage>
        <taxon>Eukaryota</taxon>
        <taxon>Fungi</taxon>
        <taxon>Dikarya</taxon>
        <taxon>Ascomycota</taxon>
        <taxon>Pezizomycotina</taxon>
        <taxon>Sordariomycetes</taxon>
        <taxon>Hypocreomycetidae</taxon>
        <taxon>Glomerellales</taxon>
        <taxon>Plectosphaerellaceae</taxon>
        <taxon>Verticillium</taxon>
    </lineage>
</organism>
<feature type="compositionally biased region" description="Polar residues" evidence="3">
    <location>
        <begin position="87"/>
        <end position="100"/>
    </location>
</feature>
<dbReference type="Pfam" id="PF22952">
    <property type="entry name" value="KH_11"/>
    <property type="match status" value="1"/>
</dbReference>
<dbReference type="PROSITE" id="PS50084">
    <property type="entry name" value="KH_TYPE_1"/>
    <property type="match status" value="4"/>
</dbReference>
<feature type="region of interest" description="Disordered" evidence="3">
    <location>
        <begin position="1"/>
        <end position="115"/>
    </location>
</feature>